<dbReference type="PANTHER" id="PTHR38926:SF5">
    <property type="entry name" value="F-BOX AND LEUCINE-RICH REPEAT PROTEIN 6"/>
    <property type="match status" value="1"/>
</dbReference>
<organism evidence="1 2">
    <name type="scientific">Mycena sanguinolenta</name>
    <dbReference type="NCBI Taxonomy" id="230812"/>
    <lineage>
        <taxon>Eukaryota</taxon>
        <taxon>Fungi</taxon>
        <taxon>Dikarya</taxon>
        <taxon>Basidiomycota</taxon>
        <taxon>Agaricomycotina</taxon>
        <taxon>Agaricomycetes</taxon>
        <taxon>Agaricomycetidae</taxon>
        <taxon>Agaricales</taxon>
        <taxon>Marasmiineae</taxon>
        <taxon>Mycenaceae</taxon>
        <taxon>Mycena</taxon>
    </lineage>
</organism>
<dbReference type="AlphaFoldDB" id="A0A8H6ZG07"/>
<dbReference type="Proteomes" id="UP000623467">
    <property type="component" value="Unassembled WGS sequence"/>
</dbReference>
<keyword evidence="2" id="KW-1185">Reference proteome</keyword>
<evidence type="ECO:0000313" key="1">
    <source>
        <dbReference type="EMBL" id="KAF7376684.1"/>
    </source>
</evidence>
<dbReference type="OrthoDB" id="3365698at2759"/>
<dbReference type="EMBL" id="JACAZH010000001">
    <property type="protein sequence ID" value="KAF7376684.1"/>
    <property type="molecule type" value="Genomic_DNA"/>
</dbReference>
<dbReference type="PANTHER" id="PTHR38926">
    <property type="entry name" value="F-BOX DOMAIN CONTAINING PROTEIN, EXPRESSED"/>
    <property type="match status" value="1"/>
</dbReference>
<name>A0A8H6ZG07_9AGAR</name>
<reference evidence="1" key="1">
    <citation type="submission" date="2020-05" db="EMBL/GenBank/DDBJ databases">
        <title>Mycena genomes resolve the evolution of fungal bioluminescence.</title>
        <authorList>
            <person name="Tsai I.J."/>
        </authorList>
    </citation>
    <scope>NUCLEOTIDE SEQUENCE</scope>
    <source>
        <strain evidence="1">160909Yilan</strain>
    </source>
</reference>
<dbReference type="InterPro" id="IPR032675">
    <property type="entry name" value="LRR_dom_sf"/>
</dbReference>
<accession>A0A8H6ZG07</accession>
<dbReference type="SUPFAM" id="SSF52047">
    <property type="entry name" value="RNI-like"/>
    <property type="match status" value="1"/>
</dbReference>
<dbReference type="Gene3D" id="3.80.10.10">
    <property type="entry name" value="Ribonuclease Inhibitor"/>
    <property type="match status" value="1"/>
</dbReference>
<evidence type="ECO:0008006" key="3">
    <source>
        <dbReference type="Google" id="ProtNLM"/>
    </source>
</evidence>
<evidence type="ECO:0000313" key="2">
    <source>
        <dbReference type="Proteomes" id="UP000623467"/>
    </source>
</evidence>
<sequence length="529" mass="58764">MSSPFASKLGTNYCPLDVEIPEIQAVLVEPLSRLRSLDDRIADLQKAIDELAQERAGVKTYVDAHQALLSPIRRLPLDILQEIFVACLPTHRNCVMSASEAPVLLGRICSSWRALALSSPRLWSSVHIVEPDRAHWPAELQAQRVEITKAWLGRSGQCPLAISLFGDARPDPASTEHRSASVLETLIPFASRWHNISLTSTSSGLNSLSCITENDVPMLTTLEISEIYRSAESPGTRWESFGLLHAPNISSFTFISGNSHPLTLPLQWDRLLSLSLDSSSAFAVTSEMAVEIFSRCPRLQTCRLKVNDEVQSAVEESQGTILGFPHLQSLKIISVGIPINTVGGLFSRVSLPELQHLTLLGHLGREADGEFAFFPFLTTLPRLQSLSTDSQLYDDQALTGLLHALPATLRQFQVICRDSWRHVIDDDALLALTPSPDRPFKCPVLEELKITYSCSLSDEALLKFILARMTIQPVTLRSVEIHFPRQMELDLRPDIQSFLDGGLKVDARYRSPPLPRLSPWVGLKEDYKA</sequence>
<comment type="caution">
    <text evidence="1">The sequence shown here is derived from an EMBL/GenBank/DDBJ whole genome shotgun (WGS) entry which is preliminary data.</text>
</comment>
<protein>
    <recommendedName>
        <fullName evidence="3">F-box domain-containing protein</fullName>
    </recommendedName>
</protein>
<proteinExistence type="predicted"/>
<gene>
    <name evidence="1" type="ORF">MSAN_00085400</name>
</gene>